<dbReference type="SMART" id="SM00225">
    <property type="entry name" value="BTB"/>
    <property type="match status" value="1"/>
</dbReference>
<dbReference type="Gene3D" id="3.30.710.10">
    <property type="entry name" value="Potassium Channel Kv1.1, Chain A"/>
    <property type="match status" value="1"/>
</dbReference>
<reference evidence="13" key="2">
    <citation type="journal article" date="2022" name="Hortic Res">
        <title>The genome of Dioscorea zingiberensis sheds light on the biosynthesis, origin and evolution of the medicinally important diosgenin saponins.</title>
        <authorList>
            <person name="Li Y."/>
            <person name="Tan C."/>
            <person name="Li Z."/>
            <person name="Guo J."/>
            <person name="Li S."/>
            <person name="Chen X."/>
            <person name="Wang C."/>
            <person name="Dai X."/>
            <person name="Yang H."/>
            <person name="Song W."/>
            <person name="Hou L."/>
            <person name="Xu J."/>
            <person name="Tong Z."/>
            <person name="Xu A."/>
            <person name="Yuan X."/>
            <person name="Wang W."/>
            <person name="Yang Q."/>
            <person name="Chen L."/>
            <person name="Sun Z."/>
            <person name="Wang K."/>
            <person name="Pan B."/>
            <person name="Chen J."/>
            <person name="Bao Y."/>
            <person name="Liu F."/>
            <person name="Qi X."/>
            <person name="Gang D.R."/>
            <person name="Wen J."/>
            <person name="Li J."/>
        </authorList>
    </citation>
    <scope>NUCLEOTIDE SEQUENCE</scope>
    <source>
        <strain evidence="13">Dzin_1.0</strain>
    </source>
</reference>
<evidence type="ECO:0000256" key="9">
    <source>
        <dbReference type="ARBA" id="ARBA00023242"/>
    </source>
</evidence>
<dbReference type="EMBL" id="JAGGNH010000005">
    <property type="protein sequence ID" value="KAJ0971343.1"/>
    <property type="molecule type" value="Genomic_DNA"/>
</dbReference>
<dbReference type="Pfam" id="PF11900">
    <property type="entry name" value="DUF3420"/>
    <property type="match status" value="1"/>
</dbReference>
<keyword evidence="8" id="KW-0040">ANK repeat</keyword>
<dbReference type="PANTHER" id="PTHR46475">
    <property type="entry name" value="REGULATORY PROTEIN NPR3"/>
    <property type="match status" value="1"/>
</dbReference>
<evidence type="ECO:0000256" key="2">
    <source>
        <dbReference type="ARBA" id="ARBA00004906"/>
    </source>
</evidence>
<keyword evidence="5" id="KW-0833">Ubl conjugation pathway</keyword>
<dbReference type="SUPFAM" id="SSF54695">
    <property type="entry name" value="POZ domain"/>
    <property type="match status" value="1"/>
</dbReference>
<protein>
    <recommendedName>
        <fullName evidence="12">BTB domain-containing protein</fullName>
    </recommendedName>
</protein>
<dbReference type="Pfam" id="PF00651">
    <property type="entry name" value="BTB"/>
    <property type="match status" value="1"/>
</dbReference>
<dbReference type="OrthoDB" id="45365at2759"/>
<comment type="caution">
    <text evidence="13">The sequence shown here is derived from an EMBL/GenBank/DDBJ whole genome shotgun (WGS) entry which is preliminary data.</text>
</comment>
<dbReference type="Proteomes" id="UP001085076">
    <property type="component" value="Miscellaneous, Linkage group lg05"/>
</dbReference>
<dbReference type="Gene3D" id="1.25.40.20">
    <property type="entry name" value="Ankyrin repeat-containing domain"/>
    <property type="match status" value="1"/>
</dbReference>
<evidence type="ECO:0000256" key="1">
    <source>
        <dbReference type="ARBA" id="ARBA00004123"/>
    </source>
</evidence>
<dbReference type="InterPro" id="IPR002110">
    <property type="entry name" value="Ankyrin_rpt"/>
</dbReference>
<comment type="subcellular location">
    <subcellularLocation>
        <location evidence="1">Nucleus</location>
    </subcellularLocation>
</comment>
<keyword evidence="9" id="KW-0539">Nucleus</keyword>
<evidence type="ECO:0000256" key="7">
    <source>
        <dbReference type="ARBA" id="ARBA00022833"/>
    </source>
</evidence>
<accession>A0A9D5HCR1</accession>
<dbReference type="InterPro" id="IPR024228">
    <property type="entry name" value="NPR_central_dom"/>
</dbReference>
<keyword evidence="4" id="KW-0863">Zinc-finger</keyword>
<sequence length="525" mass="58741">MELSHSSVATALSDSATSDGGTAAAADEALRRLSDHFATLLLSPDHADAFLVIIKGDSELEIPVHRCVLAARSPFFKLHFSTTPKEQRIKMKDLVSGFDVGFDSLSAVLGYLYSGCVRPLPMEAYACADEDCPHHWCRPVVNFALGVLCTSLKFEIPELVSMYQRLLIDILGHVEIDDVLLIFSVITKCNDSSKRLYAKCIKTVASFNLDIVTLEKALPQDLVKKVMELRPNPETLGPQSAGFPAHVKKIYNALDSHDFELVKMLLEEGNTSLDDTYALHYAVSYCDEKFVTQLLDHGNVDVNRRNIRGYTVLHCAAMRKEPQIILSVLTKGARKSEVTPDRRNALQILKRLTKHVDCKEPNDQGKPSTKDQLCIRILEAPEKDSLIGGPSISFSIVGDDQDLELRVRVARILFPSEAKLAMKIAKKGGTLEFLESRNLSETEQQQLLRKEALSRTVELGRNYFPQCSAVVDKYLDNGTELDDSEHATMDGRRKRFYEIHDEMLEALYADASAWRSGRRKKAAKR</sequence>
<evidence type="ECO:0000256" key="4">
    <source>
        <dbReference type="ARBA" id="ARBA00022771"/>
    </source>
</evidence>
<name>A0A9D5HCR1_9LILI</name>
<organism evidence="13 14">
    <name type="scientific">Dioscorea zingiberensis</name>
    <dbReference type="NCBI Taxonomy" id="325984"/>
    <lineage>
        <taxon>Eukaryota</taxon>
        <taxon>Viridiplantae</taxon>
        <taxon>Streptophyta</taxon>
        <taxon>Embryophyta</taxon>
        <taxon>Tracheophyta</taxon>
        <taxon>Spermatophyta</taxon>
        <taxon>Magnoliopsida</taxon>
        <taxon>Liliopsida</taxon>
        <taxon>Dioscoreales</taxon>
        <taxon>Dioscoreaceae</taxon>
        <taxon>Dioscorea</taxon>
    </lineage>
</organism>
<comment type="pathway">
    <text evidence="2">Protein modification; protein ubiquitination.</text>
</comment>
<evidence type="ECO:0000256" key="5">
    <source>
        <dbReference type="ARBA" id="ARBA00022786"/>
    </source>
</evidence>
<dbReference type="GO" id="GO:2000031">
    <property type="term" value="P:regulation of salicylic acid mediated signaling pathway"/>
    <property type="evidence" value="ECO:0007669"/>
    <property type="project" value="InterPro"/>
</dbReference>
<dbReference type="GO" id="GO:0050832">
    <property type="term" value="P:defense response to fungus"/>
    <property type="evidence" value="ECO:0007669"/>
    <property type="project" value="TreeGrafter"/>
</dbReference>
<dbReference type="GO" id="GO:0042742">
    <property type="term" value="P:defense response to bacterium"/>
    <property type="evidence" value="ECO:0007669"/>
    <property type="project" value="TreeGrafter"/>
</dbReference>
<keyword evidence="7" id="KW-0862">Zinc</keyword>
<dbReference type="SUPFAM" id="SSF48403">
    <property type="entry name" value="Ankyrin repeat"/>
    <property type="match status" value="1"/>
</dbReference>
<dbReference type="Pfam" id="PF12796">
    <property type="entry name" value="Ank_2"/>
    <property type="match status" value="1"/>
</dbReference>
<evidence type="ECO:0000256" key="6">
    <source>
        <dbReference type="ARBA" id="ARBA00022821"/>
    </source>
</evidence>
<evidence type="ECO:0000313" key="14">
    <source>
        <dbReference type="Proteomes" id="UP001085076"/>
    </source>
</evidence>
<evidence type="ECO:0000256" key="3">
    <source>
        <dbReference type="ARBA" id="ARBA00022723"/>
    </source>
</evidence>
<dbReference type="InterPro" id="IPR011333">
    <property type="entry name" value="SKP1/BTB/POZ_sf"/>
</dbReference>
<evidence type="ECO:0000256" key="11">
    <source>
        <dbReference type="SAM" id="MobiDB-lite"/>
    </source>
</evidence>
<evidence type="ECO:0000256" key="8">
    <source>
        <dbReference type="ARBA" id="ARBA00023043"/>
    </source>
</evidence>
<dbReference type="AlphaFoldDB" id="A0A9D5HCR1"/>
<feature type="domain" description="BTB" evidence="12">
    <location>
        <begin position="47"/>
        <end position="121"/>
    </location>
</feature>
<dbReference type="GO" id="GO:0005737">
    <property type="term" value="C:cytoplasm"/>
    <property type="evidence" value="ECO:0007669"/>
    <property type="project" value="TreeGrafter"/>
</dbReference>
<dbReference type="InterPro" id="IPR044292">
    <property type="entry name" value="NPR"/>
</dbReference>
<feature type="compositionally biased region" description="Polar residues" evidence="11">
    <location>
        <begin position="1"/>
        <end position="12"/>
    </location>
</feature>
<dbReference type="Pfam" id="PF12313">
    <property type="entry name" value="NPR1_like_C"/>
    <property type="match status" value="1"/>
</dbReference>
<dbReference type="InterPro" id="IPR021094">
    <property type="entry name" value="NPR1/NIM1-like_C"/>
</dbReference>
<comment type="similarity">
    <text evidence="10">Belongs to the plant 'ANKYRIN-BTB/POZ' family. 'NPR1-like' subfamily.</text>
</comment>
<dbReference type="PANTHER" id="PTHR46475:SF1">
    <property type="entry name" value="REGULATORY PROTEIN NPR2"/>
    <property type="match status" value="1"/>
</dbReference>
<feature type="region of interest" description="Disordered" evidence="11">
    <location>
        <begin position="1"/>
        <end position="20"/>
    </location>
</feature>
<evidence type="ECO:0000313" key="13">
    <source>
        <dbReference type="EMBL" id="KAJ0971343.1"/>
    </source>
</evidence>
<gene>
    <name evidence="13" type="ORF">J5N97_019302</name>
</gene>
<keyword evidence="14" id="KW-1185">Reference proteome</keyword>
<dbReference type="SMART" id="SM00248">
    <property type="entry name" value="ANK"/>
    <property type="match status" value="2"/>
</dbReference>
<dbReference type="PROSITE" id="PS50097">
    <property type="entry name" value="BTB"/>
    <property type="match status" value="1"/>
</dbReference>
<dbReference type="GO" id="GO:0008270">
    <property type="term" value="F:zinc ion binding"/>
    <property type="evidence" value="ECO:0007669"/>
    <property type="project" value="UniProtKB-KW"/>
</dbReference>
<keyword evidence="3" id="KW-0479">Metal-binding</keyword>
<dbReference type="InterPro" id="IPR036770">
    <property type="entry name" value="Ankyrin_rpt-contain_sf"/>
</dbReference>
<keyword evidence="6" id="KW-0611">Plant defense</keyword>
<reference evidence="13" key="1">
    <citation type="submission" date="2021-03" db="EMBL/GenBank/DDBJ databases">
        <authorList>
            <person name="Li Z."/>
            <person name="Yang C."/>
        </authorList>
    </citation>
    <scope>NUCLEOTIDE SEQUENCE</scope>
    <source>
        <strain evidence="13">Dzin_1.0</strain>
        <tissue evidence="13">Leaf</tissue>
    </source>
</reference>
<dbReference type="GO" id="GO:2000022">
    <property type="term" value="P:regulation of jasmonic acid mediated signaling pathway"/>
    <property type="evidence" value="ECO:0007669"/>
    <property type="project" value="InterPro"/>
</dbReference>
<proteinExistence type="inferred from homology"/>
<dbReference type="InterPro" id="IPR000210">
    <property type="entry name" value="BTB/POZ_dom"/>
</dbReference>
<evidence type="ECO:0000256" key="10">
    <source>
        <dbReference type="ARBA" id="ARBA00044947"/>
    </source>
</evidence>
<evidence type="ECO:0000259" key="12">
    <source>
        <dbReference type="PROSITE" id="PS50097"/>
    </source>
</evidence>
<dbReference type="GO" id="GO:0009862">
    <property type="term" value="P:systemic acquired resistance, salicylic acid mediated signaling pathway"/>
    <property type="evidence" value="ECO:0007669"/>
    <property type="project" value="InterPro"/>
</dbReference>
<dbReference type="GO" id="GO:0005634">
    <property type="term" value="C:nucleus"/>
    <property type="evidence" value="ECO:0007669"/>
    <property type="project" value="UniProtKB-SubCell"/>
</dbReference>